<feature type="domain" description="HTH araC/xylS-type" evidence="5">
    <location>
        <begin position="495"/>
        <end position="596"/>
    </location>
</feature>
<dbReference type="PANTHER" id="PTHR43280:SF34">
    <property type="entry name" value="ARAC-FAMILY TRANSCRIPTIONAL REGULATOR"/>
    <property type="match status" value="1"/>
</dbReference>
<organism evidence="6 7">
    <name type="scientific">Bacteroides fragilis</name>
    <dbReference type="NCBI Taxonomy" id="817"/>
    <lineage>
        <taxon>Bacteria</taxon>
        <taxon>Pseudomonadati</taxon>
        <taxon>Bacteroidota</taxon>
        <taxon>Bacteroidia</taxon>
        <taxon>Bacteroidales</taxon>
        <taxon>Bacteroidaceae</taxon>
        <taxon>Bacteroides</taxon>
    </lineage>
</organism>
<keyword evidence="4" id="KW-0472">Membrane</keyword>
<dbReference type="InterPro" id="IPR009057">
    <property type="entry name" value="Homeodomain-like_sf"/>
</dbReference>
<feature type="transmembrane region" description="Helical" evidence="4">
    <location>
        <begin position="392"/>
        <end position="411"/>
    </location>
</feature>
<evidence type="ECO:0000313" key="6">
    <source>
        <dbReference type="EMBL" id="KAA4756272.1"/>
    </source>
</evidence>
<evidence type="ECO:0000256" key="2">
    <source>
        <dbReference type="ARBA" id="ARBA00023125"/>
    </source>
</evidence>
<dbReference type="Gene3D" id="1.10.10.60">
    <property type="entry name" value="Homeodomain-like"/>
    <property type="match status" value="2"/>
</dbReference>
<dbReference type="SMART" id="SM00342">
    <property type="entry name" value="HTH_ARAC"/>
    <property type="match status" value="1"/>
</dbReference>
<protein>
    <submittedName>
        <fullName evidence="6">Helix-turn-helix transcriptional regulator</fullName>
    </submittedName>
</protein>
<proteinExistence type="predicted"/>
<dbReference type="InterPro" id="IPR011990">
    <property type="entry name" value="TPR-like_helical_dom_sf"/>
</dbReference>
<keyword evidence="2" id="KW-0238">DNA-binding</keyword>
<keyword evidence="1" id="KW-0805">Transcription regulation</keyword>
<evidence type="ECO:0000256" key="3">
    <source>
        <dbReference type="ARBA" id="ARBA00023163"/>
    </source>
</evidence>
<dbReference type="EMBL" id="VWEQ01000001">
    <property type="protein sequence ID" value="KAA4756272.1"/>
    <property type="molecule type" value="Genomic_DNA"/>
</dbReference>
<name>A0A5M5PNS5_BACFG</name>
<dbReference type="GO" id="GO:0043565">
    <property type="term" value="F:sequence-specific DNA binding"/>
    <property type="evidence" value="ECO:0007669"/>
    <property type="project" value="InterPro"/>
</dbReference>
<sequence>MDKLPICLIMLLAVLLNSCGRKSSTAVPGKGSDSIYRYDHIYHIAISEPQRALALADTAEMLNLLRPDHTCLNAVKAMIYQNGLGQRKLAKFYSQKAYEDTEFRKDTNSYLNNLAQLAGLCYKSSDYAAAIRHATEGLQMARTHGLQNLEAKFLMYIGMSQFYTGITKDAQANMNRSIALYEKIVDKEQSWSSVNDLLYTLGETMAALCAIGDYEQATTLIPNILKANSRHEQMVDQAPPGAIDMYKAFVYAQCMEVYQYLGHKEQAGECYQKCLSTDYVKSPDGVVLLTHYRIWTGDYRQALHDIRTAKRIYRQKRNTESEYYANELLVDEMEALTRLGQYKEAVDVSREIIALKDTLFERKQQDDAQELAVIYESGEKDRQIQKEQAEKHLLIVFVTAVIVALGVVVHYNRRMRRRNVSLVRSVQKGIACKDELLQKEEECLVYKAQIETMAKRLEELEHTPDDDSSASVVNAEATGVTESGITVDEKELLKHALHQIAVRQLYLQPGITAKTLQEELHVPASLFGTHFKEQTGHSFSEHINKLRMDYAAKLLTEYPQYTIDAIAKMCGIDSRQHFHRLFSEYFGITPSAFRKNHLSSDNKDIKQ</sequence>
<dbReference type="PROSITE" id="PS01124">
    <property type="entry name" value="HTH_ARAC_FAMILY_2"/>
    <property type="match status" value="1"/>
</dbReference>
<evidence type="ECO:0000256" key="1">
    <source>
        <dbReference type="ARBA" id="ARBA00023015"/>
    </source>
</evidence>
<evidence type="ECO:0000313" key="7">
    <source>
        <dbReference type="Proteomes" id="UP000479773"/>
    </source>
</evidence>
<evidence type="ECO:0000256" key="4">
    <source>
        <dbReference type="SAM" id="Phobius"/>
    </source>
</evidence>
<accession>A0A5M5PNS5</accession>
<dbReference type="AlphaFoldDB" id="A0A5M5PNS5"/>
<evidence type="ECO:0000259" key="5">
    <source>
        <dbReference type="PROSITE" id="PS01124"/>
    </source>
</evidence>
<dbReference type="PANTHER" id="PTHR43280">
    <property type="entry name" value="ARAC-FAMILY TRANSCRIPTIONAL REGULATOR"/>
    <property type="match status" value="1"/>
</dbReference>
<keyword evidence="4" id="KW-1133">Transmembrane helix</keyword>
<comment type="caution">
    <text evidence="6">The sequence shown here is derived from an EMBL/GenBank/DDBJ whole genome shotgun (WGS) entry which is preliminary data.</text>
</comment>
<gene>
    <name evidence="6" type="ORF">F3B44_00520</name>
</gene>
<keyword evidence="4" id="KW-0812">Transmembrane</keyword>
<dbReference type="Gene3D" id="1.25.40.10">
    <property type="entry name" value="Tetratricopeptide repeat domain"/>
    <property type="match status" value="2"/>
</dbReference>
<reference evidence="6 7" key="1">
    <citation type="journal article" date="2019" name="Nat. Med.">
        <title>A library of human gut bacterial isolates paired with longitudinal multiomics data enables mechanistic microbiome research.</title>
        <authorList>
            <person name="Poyet M."/>
            <person name="Groussin M."/>
            <person name="Gibbons S.M."/>
            <person name="Avila-Pacheco J."/>
            <person name="Jiang X."/>
            <person name="Kearney S.M."/>
            <person name="Perrotta A.R."/>
            <person name="Berdy B."/>
            <person name="Zhao S."/>
            <person name="Lieberman T.D."/>
            <person name="Swanson P.K."/>
            <person name="Smith M."/>
            <person name="Roesemann S."/>
            <person name="Alexander J.E."/>
            <person name="Rich S.A."/>
            <person name="Livny J."/>
            <person name="Vlamakis H."/>
            <person name="Clish C."/>
            <person name="Bullock K."/>
            <person name="Deik A."/>
            <person name="Scott J."/>
            <person name="Pierce K.A."/>
            <person name="Xavier R.J."/>
            <person name="Alm E.J."/>
        </authorList>
    </citation>
    <scope>NUCLEOTIDE SEQUENCE [LARGE SCALE GENOMIC DNA]</scope>
    <source>
        <strain evidence="6 7">BIOML-A106</strain>
    </source>
</reference>
<dbReference type="InterPro" id="IPR018060">
    <property type="entry name" value="HTH_AraC"/>
</dbReference>
<dbReference type="SUPFAM" id="SSF46689">
    <property type="entry name" value="Homeodomain-like"/>
    <property type="match status" value="1"/>
</dbReference>
<dbReference type="SUPFAM" id="SSF48452">
    <property type="entry name" value="TPR-like"/>
    <property type="match status" value="2"/>
</dbReference>
<dbReference type="Proteomes" id="UP000479773">
    <property type="component" value="Unassembled WGS sequence"/>
</dbReference>
<keyword evidence="3" id="KW-0804">Transcription</keyword>
<dbReference type="Pfam" id="PF12833">
    <property type="entry name" value="HTH_18"/>
    <property type="match status" value="1"/>
</dbReference>
<dbReference type="GO" id="GO:0003700">
    <property type="term" value="F:DNA-binding transcription factor activity"/>
    <property type="evidence" value="ECO:0007669"/>
    <property type="project" value="InterPro"/>
</dbReference>